<accession>A0A565BSI1</accession>
<protein>
    <submittedName>
        <fullName evidence="1">Uncharacterized protein</fullName>
    </submittedName>
</protein>
<name>A0A565BSI1_9BRAS</name>
<reference evidence="1" key="1">
    <citation type="submission" date="2019-07" db="EMBL/GenBank/DDBJ databases">
        <authorList>
            <person name="Dittberner H."/>
        </authorList>
    </citation>
    <scope>NUCLEOTIDE SEQUENCE [LARGE SCALE GENOMIC DNA]</scope>
</reference>
<proteinExistence type="predicted"/>
<dbReference type="EMBL" id="CABITT030000005">
    <property type="protein sequence ID" value="VVB04327.1"/>
    <property type="molecule type" value="Genomic_DNA"/>
</dbReference>
<dbReference type="Proteomes" id="UP000489600">
    <property type="component" value="Unassembled WGS sequence"/>
</dbReference>
<sequence>MAKNVGSPFFTPLVSCIADSCLIPSVFPSKAGIIHGDPFSSMHTELKAGIGMAETCLMKSIPKTTLKSSMGMTEKSTGPYQLPSRIPTFRAFPLTGCALAFTVFILPSPFDQLTPSLTASSMAMKLCVAPVSTITWVGLSFIRASTYMSPLLIGLTTGLACRACSNCSDPILLGGSSGVSVSRFSIIVDKDPIFGQSFIACGPLHTKHPPFGTKDFFLASKSSRRAPFSKFFELGDLVLSRLAPTFDSALVLLFRGFGRSRGAEINQ</sequence>
<comment type="caution">
    <text evidence="1">The sequence shown here is derived from an EMBL/GenBank/DDBJ whole genome shotgun (WGS) entry which is preliminary data.</text>
</comment>
<gene>
    <name evidence="1" type="ORF">ANE_LOCUS14771</name>
</gene>
<evidence type="ECO:0000313" key="1">
    <source>
        <dbReference type="EMBL" id="VVB04327.1"/>
    </source>
</evidence>
<organism evidence="1 2">
    <name type="scientific">Arabis nemorensis</name>
    <dbReference type="NCBI Taxonomy" id="586526"/>
    <lineage>
        <taxon>Eukaryota</taxon>
        <taxon>Viridiplantae</taxon>
        <taxon>Streptophyta</taxon>
        <taxon>Embryophyta</taxon>
        <taxon>Tracheophyta</taxon>
        <taxon>Spermatophyta</taxon>
        <taxon>Magnoliopsida</taxon>
        <taxon>eudicotyledons</taxon>
        <taxon>Gunneridae</taxon>
        <taxon>Pentapetalae</taxon>
        <taxon>rosids</taxon>
        <taxon>malvids</taxon>
        <taxon>Brassicales</taxon>
        <taxon>Brassicaceae</taxon>
        <taxon>Arabideae</taxon>
        <taxon>Arabis</taxon>
    </lineage>
</organism>
<keyword evidence="2" id="KW-1185">Reference proteome</keyword>
<evidence type="ECO:0000313" key="2">
    <source>
        <dbReference type="Proteomes" id="UP000489600"/>
    </source>
</evidence>
<dbReference type="AlphaFoldDB" id="A0A565BSI1"/>